<organism evidence="2 3">
    <name type="scientific">Streptomyces coeruleofuscus</name>
    <dbReference type="NCBI Taxonomy" id="66879"/>
    <lineage>
        <taxon>Bacteria</taxon>
        <taxon>Bacillati</taxon>
        <taxon>Actinomycetota</taxon>
        <taxon>Actinomycetes</taxon>
        <taxon>Kitasatosporales</taxon>
        <taxon>Streptomycetaceae</taxon>
        <taxon>Streptomyces</taxon>
    </lineage>
</organism>
<comment type="caution">
    <text evidence="2">The sequence shown here is derived from an EMBL/GenBank/DDBJ whole genome shotgun (WGS) entry which is preliminary data.</text>
</comment>
<keyword evidence="3" id="KW-1185">Reference proteome</keyword>
<proteinExistence type="predicted"/>
<sequence>MTAPATEALPVDLDVMRACAERVLAEDADVLSLEESGTLTLQLRGHLMLVITEIETREPALSEDDVPGVCAFFCIGEGRLRLRAEPGHTPSARIAHAQVLARSVIALCDHYENGDHQCPSGPERAAYLRLLLHCPGCPACRTVNDDGKAIGTCKTADRLYAEYRQARRGPIPVPASETATGGRVPDRDGM</sequence>
<gene>
    <name evidence="2" type="ORF">GCM10010255_21970</name>
</gene>
<dbReference type="EMBL" id="BAAASE010000002">
    <property type="protein sequence ID" value="GAA2392060.1"/>
    <property type="molecule type" value="Genomic_DNA"/>
</dbReference>
<feature type="region of interest" description="Disordered" evidence="1">
    <location>
        <begin position="170"/>
        <end position="190"/>
    </location>
</feature>
<evidence type="ECO:0000313" key="2">
    <source>
        <dbReference type="EMBL" id="GAA2392060.1"/>
    </source>
</evidence>
<evidence type="ECO:0000256" key="1">
    <source>
        <dbReference type="SAM" id="MobiDB-lite"/>
    </source>
</evidence>
<dbReference type="InterPro" id="IPR046300">
    <property type="entry name" value="DUF6415"/>
</dbReference>
<accession>A0ABN3I0D1</accession>
<protein>
    <submittedName>
        <fullName evidence="2">Uncharacterized protein</fullName>
    </submittedName>
</protein>
<name>A0ABN3I0D1_9ACTN</name>
<dbReference type="Pfam" id="PF19979">
    <property type="entry name" value="DUF6415"/>
    <property type="match status" value="1"/>
</dbReference>
<evidence type="ECO:0000313" key="3">
    <source>
        <dbReference type="Proteomes" id="UP001499986"/>
    </source>
</evidence>
<reference evidence="2 3" key="1">
    <citation type="journal article" date="2019" name="Int. J. Syst. Evol. Microbiol.">
        <title>The Global Catalogue of Microorganisms (GCM) 10K type strain sequencing project: providing services to taxonomists for standard genome sequencing and annotation.</title>
        <authorList>
            <consortium name="The Broad Institute Genomics Platform"/>
            <consortium name="The Broad Institute Genome Sequencing Center for Infectious Disease"/>
            <person name="Wu L."/>
            <person name="Ma J."/>
        </authorList>
    </citation>
    <scope>NUCLEOTIDE SEQUENCE [LARGE SCALE GENOMIC DNA]</scope>
    <source>
        <strain evidence="2 3">JCM 4358</strain>
    </source>
</reference>
<dbReference type="Proteomes" id="UP001499986">
    <property type="component" value="Unassembled WGS sequence"/>
</dbReference>
<dbReference type="RefSeq" id="WP_346137968.1">
    <property type="nucleotide sequence ID" value="NZ_BAAASE010000002.1"/>
</dbReference>